<dbReference type="InterPro" id="IPR001304">
    <property type="entry name" value="C-type_lectin-like"/>
</dbReference>
<dbReference type="InterPro" id="IPR003961">
    <property type="entry name" value="FN3_dom"/>
</dbReference>
<dbReference type="SUPFAM" id="SSF56436">
    <property type="entry name" value="C-type lectin-like"/>
    <property type="match status" value="1"/>
</dbReference>
<proteinExistence type="predicted"/>
<dbReference type="Gene3D" id="2.60.40.10">
    <property type="entry name" value="Immunoglobulins"/>
    <property type="match status" value="1"/>
</dbReference>
<dbReference type="SMART" id="SM00034">
    <property type="entry name" value="CLECT"/>
    <property type="match status" value="1"/>
</dbReference>
<dbReference type="Pfam" id="PF00059">
    <property type="entry name" value="Lectin_C"/>
    <property type="match status" value="1"/>
</dbReference>
<dbReference type="AlphaFoldDB" id="A0A2G8LH53"/>
<dbReference type="EMBL" id="MRZV01000079">
    <property type="protein sequence ID" value="PIK59575.1"/>
    <property type="molecule type" value="Genomic_DNA"/>
</dbReference>
<feature type="domain" description="C-type lectin" evidence="1">
    <location>
        <begin position="98"/>
        <end position="214"/>
    </location>
</feature>
<dbReference type="InterPro" id="IPR013783">
    <property type="entry name" value="Ig-like_fold"/>
</dbReference>
<dbReference type="InterPro" id="IPR036116">
    <property type="entry name" value="FN3_sf"/>
</dbReference>
<dbReference type="PROSITE" id="PS50041">
    <property type="entry name" value="C_TYPE_LECTIN_2"/>
    <property type="match status" value="1"/>
</dbReference>
<dbReference type="Proteomes" id="UP000230750">
    <property type="component" value="Unassembled WGS sequence"/>
</dbReference>
<accession>A0A2G8LH53</accession>
<dbReference type="InterPro" id="IPR050111">
    <property type="entry name" value="C-type_lectin/snaclec_domain"/>
</dbReference>
<dbReference type="OrthoDB" id="7357196at2759"/>
<dbReference type="PANTHER" id="PTHR22803">
    <property type="entry name" value="MANNOSE, PHOSPHOLIPASE, LECTIN RECEPTOR RELATED"/>
    <property type="match status" value="1"/>
</dbReference>
<evidence type="ECO:0000313" key="3">
    <source>
        <dbReference type="Proteomes" id="UP000230750"/>
    </source>
</evidence>
<keyword evidence="3" id="KW-1185">Reference proteome</keyword>
<reference evidence="2 3" key="1">
    <citation type="journal article" date="2017" name="PLoS Biol.">
        <title>The sea cucumber genome provides insights into morphological evolution and visceral regeneration.</title>
        <authorList>
            <person name="Zhang X."/>
            <person name="Sun L."/>
            <person name="Yuan J."/>
            <person name="Sun Y."/>
            <person name="Gao Y."/>
            <person name="Zhang L."/>
            <person name="Li S."/>
            <person name="Dai H."/>
            <person name="Hamel J.F."/>
            <person name="Liu C."/>
            <person name="Yu Y."/>
            <person name="Liu S."/>
            <person name="Lin W."/>
            <person name="Guo K."/>
            <person name="Jin S."/>
            <person name="Xu P."/>
            <person name="Storey K.B."/>
            <person name="Huan P."/>
            <person name="Zhang T."/>
            <person name="Zhou Y."/>
            <person name="Zhang J."/>
            <person name="Lin C."/>
            <person name="Li X."/>
            <person name="Xing L."/>
            <person name="Huo D."/>
            <person name="Sun M."/>
            <person name="Wang L."/>
            <person name="Mercier A."/>
            <person name="Li F."/>
            <person name="Yang H."/>
            <person name="Xiang J."/>
        </authorList>
    </citation>
    <scope>NUCLEOTIDE SEQUENCE [LARGE SCALE GENOMIC DNA]</scope>
    <source>
        <strain evidence="2">Shaxun</strain>
        <tissue evidence="2">Muscle</tissue>
    </source>
</reference>
<dbReference type="STRING" id="307972.A0A2G8LH53"/>
<dbReference type="CDD" id="cd00037">
    <property type="entry name" value="CLECT"/>
    <property type="match status" value="1"/>
</dbReference>
<evidence type="ECO:0000313" key="2">
    <source>
        <dbReference type="EMBL" id="PIK59575.1"/>
    </source>
</evidence>
<organism evidence="2 3">
    <name type="scientific">Stichopus japonicus</name>
    <name type="common">Sea cucumber</name>
    <dbReference type="NCBI Taxonomy" id="307972"/>
    <lineage>
        <taxon>Eukaryota</taxon>
        <taxon>Metazoa</taxon>
        <taxon>Echinodermata</taxon>
        <taxon>Eleutherozoa</taxon>
        <taxon>Echinozoa</taxon>
        <taxon>Holothuroidea</taxon>
        <taxon>Aspidochirotacea</taxon>
        <taxon>Aspidochirotida</taxon>
        <taxon>Stichopodidae</taxon>
        <taxon>Apostichopus</taxon>
    </lineage>
</organism>
<dbReference type="Gene3D" id="2.60.120.290">
    <property type="entry name" value="Spermadhesin, CUB domain"/>
    <property type="match status" value="1"/>
</dbReference>
<protein>
    <recommendedName>
        <fullName evidence="1">C-type lectin domain-containing protein</fullName>
    </recommendedName>
</protein>
<dbReference type="Gene3D" id="3.10.100.10">
    <property type="entry name" value="Mannose-Binding Protein A, subunit A"/>
    <property type="match status" value="1"/>
</dbReference>
<dbReference type="CDD" id="cd00063">
    <property type="entry name" value="FN3"/>
    <property type="match status" value="1"/>
</dbReference>
<gene>
    <name evidence="2" type="ORF">BSL78_03493</name>
</gene>
<comment type="caution">
    <text evidence="2">The sequence shown here is derived from an EMBL/GenBank/DDBJ whole genome shotgun (WGS) entry which is preliminary data.</text>
</comment>
<name>A0A2G8LH53_STIJA</name>
<sequence>MENHGLSRFKHPSEIFGIRLGERSRHSLRPGTMQAPLEQWPLTGSEIPADLFSAANTLTLNFRSDFTVTGAGFNLTYEEIYYCEDGFVAGTGHDGIGCYYLGTTPKSWTDARAHCRSFPNSDLIIIENAIENRFIKDVSGGEDWWIGFYDAQTEGSFYWSDCVTPSGGFAAYNWNLTQPDNANGNEDCAVLLGVKEPGYYADFPCTREVKYICEKLKEGKSFYEPSIGNPTEVKGKGTTETSIRVEWTPASSADNCDQIGYAIHYTDEDGNMMTLLLMESLPCSGYLRARR</sequence>
<dbReference type="InterPro" id="IPR016186">
    <property type="entry name" value="C-type_lectin-like/link_sf"/>
</dbReference>
<dbReference type="SUPFAM" id="SSF49854">
    <property type="entry name" value="Spermadhesin, CUB domain"/>
    <property type="match status" value="1"/>
</dbReference>
<dbReference type="InterPro" id="IPR035914">
    <property type="entry name" value="Sperma_CUB_dom_sf"/>
</dbReference>
<dbReference type="SUPFAM" id="SSF49265">
    <property type="entry name" value="Fibronectin type III"/>
    <property type="match status" value="1"/>
</dbReference>
<dbReference type="InterPro" id="IPR016187">
    <property type="entry name" value="CTDL_fold"/>
</dbReference>
<evidence type="ECO:0000259" key="1">
    <source>
        <dbReference type="PROSITE" id="PS50041"/>
    </source>
</evidence>